<evidence type="ECO:0000313" key="3">
    <source>
        <dbReference type="Proteomes" id="UP001161064"/>
    </source>
</evidence>
<evidence type="ECO:0000256" key="1">
    <source>
        <dbReference type="SAM" id="SignalP"/>
    </source>
</evidence>
<organism evidence="2 3">
    <name type="scientific">Candidatus Phycosocius spiralis</name>
    <dbReference type="NCBI Taxonomy" id="2815099"/>
    <lineage>
        <taxon>Bacteria</taxon>
        <taxon>Pseudomonadati</taxon>
        <taxon>Pseudomonadota</taxon>
        <taxon>Alphaproteobacteria</taxon>
        <taxon>Caulobacterales</taxon>
        <taxon>Caulobacterales incertae sedis</taxon>
        <taxon>Candidatus Phycosocius</taxon>
    </lineage>
</organism>
<evidence type="ECO:0000313" key="2">
    <source>
        <dbReference type="EMBL" id="GIU66653.1"/>
    </source>
</evidence>
<protein>
    <submittedName>
        <fullName evidence="2">Uncharacterized protein</fullName>
    </submittedName>
</protein>
<name>A0ABQ4PUJ0_9PROT</name>
<dbReference type="Proteomes" id="UP001161064">
    <property type="component" value="Unassembled WGS sequence"/>
</dbReference>
<keyword evidence="3" id="KW-1185">Reference proteome</keyword>
<feature type="chain" id="PRO_5045984145" evidence="1">
    <location>
        <begin position="35"/>
        <end position="203"/>
    </location>
</feature>
<comment type="caution">
    <text evidence="2">The sequence shown here is derived from an EMBL/GenBank/DDBJ whole genome shotgun (WGS) entry which is preliminary data.</text>
</comment>
<reference evidence="2" key="2">
    <citation type="journal article" date="2023" name="ISME Commun">
        <title>Characterization of a bloom-associated alphaproteobacterial lineage, 'Candidatus Phycosocius': insights into freshwater algal-bacterial interactions.</title>
        <authorList>
            <person name="Tanabe Y."/>
            <person name="Yamaguchi H."/>
            <person name="Yoshida M."/>
            <person name="Kai A."/>
            <person name="Okazaki Y."/>
        </authorList>
    </citation>
    <scope>NUCLEOTIDE SEQUENCE</scope>
    <source>
        <strain evidence="2">BOTRYCO-1</strain>
    </source>
</reference>
<dbReference type="EMBL" id="BPFZ01000004">
    <property type="protein sequence ID" value="GIU66653.1"/>
    <property type="molecule type" value="Genomic_DNA"/>
</dbReference>
<keyword evidence="1" id="KW-0732">Signal</keyword>
<feature type="signal peptide" evidence="1">
    <location>
        <begin position="1"/>
        <end position="34"/>
    </location>
</feature>
<gene>
    <name evidence="2" type="ORF">PsB1_0807</name>
</gene>
<proteinExistence type="predicted"/>
<accession>A0ABQ4PUJ0</accession>
<sequence>MQPISDGLRIKGMMKRRTLVFALPFALLSACAKAKTPAASGDLGGVSTSALAPLFSAGEDVVWLRLEGCVRTSNDLAVVRPAQLYRAIALPAKGVEPVELPQLGVKIFDIWQIGSQYPKSGPSRTLVLRTKRLDPSGMWLEREFTHLGVENGVESSRLAKNQANIIAISDRYIWILSGGITPPPRLDDRQQDVFNQWRLMEEI</sequence>
<reference evidence="2" key="1">
    <citation type="submission" date="2021-05" db="EMBL/GenBank/DDBJ databases">
        <authorList>
            <person name="Tanabe Y."/>
        </authorList>
    </citation>
    <scope>NUCLEOTIDE SEQUENCE</scope>
    <source>
        <strain evidence="2">BOTRYCO-1</strain>
    </source>
</reference>